<organism>
    <name type="scientific">Pediculus humanus subsp. corporis</name>
    <name type="common">Body louse</name>
    <dbReference type="NCBI Taxonomy" id="121224"/>
    <lineage>
        <taxon>Eukaryota</taxon>
        <taxon>Metazoa</taxon>
        <taxon>Ecdysozoa</taxon>
        <taxon>Arthropoda</taxon>
        <taxon>Hexapoda</taxon>
        <taxon>Insecta</taxon>
        <taxon>Pterygota</taxon>
        <taxon>Neoptera</taxon>
        <taxon>Paraneoptera</taxon>
        <taxon>Psocodea</taxon>
        <taxon>Troctomorpha</taxon>
        <taxon>Phthiraptera</taxon>
        <taxon>Anoplura</taxon>
        <taxon>Pediculidae</taxon>
        <taxon>Pediculus</taxon>
    </lineage>
</organism>
<feature type="compositionally biased region" description="Polar residues" evidence="1">
    <location>
        <begin position="597"/>
        <end position="638"/>
    </location>
</feature>
<feature type="region of interest" description="Disordered" evidence="1">
    <location>
        <begin position="660"/>
        <end position="868"/>
    </location>
</feature>
<name>E0VY52_PEDHC</name>
<feature type="compositionally biased region" description="Low complexity" evidence="1">
    <location>
        <begin position="1156"/>
        <end position="1176"/>
    </location>
</feature>
<sequence length="1323" mass="140872">MFSSGSLKKGVGSTTSDCSSPGRNSSVSRLPVGIKSIGDESQNFRIQLAVHKYNNSNNGSGNSNCNLVSSPVKNSFFKSLNKSRSYESGTDLIQGEKKFENRFLNNLPDLCSDVKTNNRSVLDVLQDLSRKRINFKNDNNYSRYRSKGLGGDLPSDENVLSKPLFVQKELIKNNNVTTTRDNCTQTLQKQYDESDPKAQLRRKLAKQNNEIFASLSSSIYSGYALKRKIGMLDKISTAKDDTKKGSSLLIKRPKINDNVFMTNNEGDNSKITNGVKSPMNELNKKSKKNAMTDGNAISPNKDRLTTIYLDMENTSPKIHVFENNLLGNKSMDNSVEGNKSISSSINNGSLYKNSSSNEIKSTCVESVGNFTLPSNQELSLSKSNSPGQSSMELKNQKDGNNSITISSENNSNKFSMANNNSSGLGFQVKFDNLDKSKINAEEKTTLDSTTASNNSALSTSTQLTEKNVQINDATEKNNTATAQNGNSTAVKSGFTFQGSTPTGQTNTISNTFKFGINQNGTQNFTQENKDIKTSEITTTTGNFNNFTSTAVSSNSTTTTSTSFVFPPTGNSSFVSTPATSSPFSNNNQFFDNQNKNASPKPSFTFGQTVSQQNFSSGSDKIVSNINTSSSNANPVTSSTLTTSTQFVFGQKSGNFDKVHESIKKSESGQSEPLGNNTFLTSNNNSFSTTTNNKIQDTPQSSSVSLDGHQIKQFPPTTNNTLPNPQSTGNLIFSNSIPISSPSIQKDNPPNSNNTLTKPIVSDSLPKLQSSSTFTFGTKTGELNKNDNFNNPVGDNNNNNNKAKLFSFGSSNSVLSQGSGGTTQSFDTATSSSSPFGIKPSNPNTSLQQNNNTSIFSQNTSSATPTMSSITQTGTTILGQNQMSVNNNNKNAAAASLFGTKTEPISFMSNSNSNSGNQNSSNSLAVKDNIFSNSSLATTNKFSQPTTSEPGSSNKFSFQTTGFGSLATSSSPPVFGTVANPQISLNFNSSATGFNNAFKTQPGLTFGATTTTQAATTGGFGINSSSQMPTFGQPFEQNANSNNRNVTPNNIFNSNNTLSQNNSTSSSFAPSTNNNNNNNTFNATTQNIFGPKPLNEQDKSFGSTNKVQTGAFGTNTVPSTQSPFTFGTATSNSNPFPSSSSKTSGTTVFTFGASTSSSANSATNFGNSSTSTSSSNSQTPFMFNNPNSGGNVFKFGASTSKENTGFGNANSPAFVFGSQSNNNNNNNTGLNTKPSTTGFNFGTAQSSQFNFGSTSSPSPSVFSFGSSGSASSNSTYNFGTPQPTGGPFAQGNLTPSSTFSAPGIKKMKKNFFFFFIIIFNSKIH</sequence>
<dbReference type="CTD" id="8233028"/>
<dbReference type="VEuPathDB" id="VectorBase:PHUM509430"/>
<evidence type="ECO:0000256" key="1">
    <source>
        <dbReference type="SAM" id="MobiDB-lite"/>
    </source>
</evidence>
<evidence type="ECO:0000313" key="4">
    <source>
        <dbReference type="Proteomes" id="UP000009046"/>
    </source>
</evidence>
<dbReference type="EMBL" id="DS235843">
    <property type="protein sequence ID" value="EEB18308.1"/>
    <property type="molecule type" value="Genomic_DNA"/>
</dbReference>
<dbReference type="EMBL" id="AAZO01006200">
    <property type="status" value="NOT_ANNOTATED_CDS"/>
    <property type="molecule type" value="Genomic_DNA"/>
</dbReference>
<feature type="compositionally biased region" description="Low complexity" evidence="1">
    <location>
        <begin position="731"/>
        <end position="743"/>
    </location>
</feature>
<dbReference type="EnsemblMetazoa" id="PHUM509430-RA">
    <property type="protein sequence ID" value="PHUM509430-PA"/>
    <property type="gene ID" value="PHUM509430"/>
</dbReference>
<evidence type="ECO:0000313" key="3">
    <source>
        <dbReference type="EnsemblMetazoa" id="PHUM509430-PA"/>
    </source>
</evidence>
<feature type="compositionally biased region" description="Polar residues" evidence="1">
    <location>
        <begin position="1"/>
        <end position="28"/>
    </location>
</feature>
<feature type="compositionally biased region" description="Polar residues" evidence="1">
    <location>
        <begin position="744"/>
        <end position="756"/>
    </location>
</feature>
<reference evidence="2" key="2">
    <citation type="submission" date="2007-04" db="EMBL/GenBank/DDBJ databases">
        <title>The genome of the human body louse.</title>
        <authorList>
            <consortium name="The Human Body Louse Genome Consortium"/>
            <person name="Kirkness E."/>
            <person name="Walenz B."/>
            <person name="Hass B."/>
            <person name="Bruggner R."/>
            <person name="Strausberg R."/>
        </authorList>
    </citation>
    <scope>NUCLEOTIDE SEQUENCE</scope>
    <source>
        <strain evidence="2">USDA</strain>
    </source>
</reference>
<dbReference type="KEGG" id="phu:Phum_PHUM509430"/>
<dbReference type="OMA" id="MFINNAN"/>
<evidence type="ECO:0000313" key="2">
    <source>
        <dbReference type="EMBL" id="EEB18308.1"/>
    </source>
</evidence>
<feature type="region of interest" description="Disordered" evidence="1">
    <location>
        <begin position="1156"/>
        <end position="1184"/>
    </location>
</feature>
<reference evidence="2" key="1">
    <citation type="submission" date="2007-04" db="EMBL/GenBank/DDBJ databases">
        <title>Annotation of Pediculus humanus corporis strain USDA.</title>
        <authorList>
            <person name="Kirkness E."/>
            <person name="Hannick L."/>
            <person name="Hass B."/>
            <person name="Bruggner R."/>
            <person name="Lawson D."/>
            <person name="Bidwell S."/>
            <person name="Joardar V."/>
            <person name="Caler E."/>
            <person name="Walenz B."/>
            <person name="Inman J."/>
            <person name="Schobel S."/>
            <person name="Galinsky K."/>
            <person name="Amedeo P."/>
            <person name="Strausberg R."/>
        </authorList>
    </citation>
    <scope>NUCLEOTIDE SEQUENCE</scope>
    <source>
        <strain evidence="2">USDA</strain>
    </source>
</reference>
<feature type="compositionally biased region" description="Low complexity" evidence="1">
    <location>
        <begin position="1046"/>
        <end position="1088"/>
    </location>
</feature>
<feature type="compositionally biased region" description="Low complexity" evidence="1">
    <location>
        <begin position="714"/>
        <end position="724"/>
    </location>
</feature>
<dbReference type="GeneID" id="8233028"/>
<keyword evidence="4" id="KW-1185">Reference proteome</keyword>
<reference evidence="3" key="3">
    <citation type="submission" date="2020-05" db="UniProtKB">
        <authorList>
            <consortium name="EnsemblMetazoa"/>
        </authorList>
    </citation>
    <scope>IDENTIFICATION</scope>
    <source>
        <strain evidence="3">USDA</strain>
    </source>
</reference>
<feature type="region of interest" description="Disordered" evidence="1">
    <location>
        <begin position="1272"/>
        <end position="1292"/>
    </location>
</feature>
<protein>
    <submittedName>
        <fullName evidence="2 3">Uncharacterized protein</fullName>
    </submittedName>
</protein>
<feature type="compositionally biased region" description="Polar residues" evidence="1">
    <location>
        <begin position="693"/>
        <end position="704"/>
    </location>
</feature>
<feature type="region of interest" description="Disordered" evidence="1">
    <location>
        <begin position="375"/>
        <end position="418"/>
    </location>
</feature>
<feature type="compositionally biased region" description="Low complexity" evidence="1">
    <location>
        <begin position="769"/>
        <end position="800"/>
    </location>
</feature>
<accession>E0VY52</accession>
<proteinExistence type="predicted"/>
<feature type="compositionally biased region" description="Polar residues" evidence="1">
    <location>
        <begin position="1099"/>
        <end position="1118"/>
    </location>
</feature>
<dbReference type="HOGENOM" id="CLU_259704_0_0_1"/>
<feature type="compositionally biased region" description="Polar residues" evidence="1">
    <location>
        <begin position="375"/>
        <end position="393"/>
    </location>
</feature>
<feature type="region of interest" description="Disordered" evidence="1">
    <location>
        <begin position="590"/>
        <end position="638"/>
    </location>
</feature>
<feature type="compositionally biased region" description="Polar residues" evidence="1">
    <location>
        <begin position="807"/>
        <end position="868"/>
    </location>
</feature>
<feature type="region of interest" description="Disordered" evidence="1">
    <location>
        <begin position="1"/>
        <end position="31"/>
    </location>
</feature>
<feature type="compositionally biased region" description="Low complexity" evidence="1">
    <location>
        <begin position="675"/>
        <end position="692"/>
    </location>
</feature>
<dbReference type="InParanoid" id="E0VY52"/>
<dbReference type="Proteomes" id="UP000009046">
    <property type="component" value="Unassembled WGS sequence"/>
</dbReference>
<feature type="region of interest" description="Disordered" evidence="1">
    <location>
        <begin position="1034"/>
        <end position="1118"/>
    </location>
</feature>
<dbReference type="RefSeq" id="XP_002431046.1">
    <property type="nucleotide sequence ID" value="XM_002431001.1"/>
</dbReference>
<feature type="compositionally biased region" description="Polar residues" evidence="1">
    <location>
        <begin position="1034"/>
        <end position="1045"/>
    </location>
</feature>
<feature type="compositionally biased region" description="Low complexity" evidence="1">
    <location>
        <begin position="400"/>
        <end position="418"/>
    </location>
</feature>
<gene>
    <name evidence="3" type="primary">8233028</name>
    <name evidence="2" type="ORF">Phum_PHUM509430</name>
</gene>